<proteinExistence type="predicted"/>
<evidence type="ECO:0000313" key="2">
    <source>
        <dbReference type="Proteomes" id="UP000005522"/>
    </source>
</evidence>
<organism evidence="1 2">
    <name type="scientific">Acidithiobacillus caldus (strain ATCC 51756 / DSM 8584 / KU)</name>
    <dbReference type="NCBI Taxonomy" id="637389"/>
    <lineage>
        <taxon>Bacteria</taxon>
        <taxon>Pseudomonadati</taxon>
        <taxon>Pseudomonadota</taxon>
        <taxon>Acidithiobacillia</taxon>
        <taxon>Acidithiobacillales</taxon>
        <taxon>Acidithiobacillaceae</taxon>
        <taxon>Acidithiobacillus</taxon>
    </lineage>
</organism>
<reference evidence="1 2" key="1">
    <citation type="journal article" date="2009" name="J. Bacteriol.">
        <title>Draft genome sequence of the extremely acidophilic bacterium Acidithiobacillus caldus ATCC 51756 reveals metabolic versatility in the genus Acidithiobacillus.</title>
        <authorList>
            <person name="Valdes J."/>
            <person name="Quatrini R."/>
            <person name="Hallberg K."/>
            <person name="Dopson M."/>
            <person name="Valenzuela P.D."/>
            <person name="Holmes D.S."/>
        </authorList>
    </citation>
    <scope>NUCLEOTIDE SEQUENCE [LARGE SCALE GENOMIC DNA]</scope>
    <source>
        <strain evidence="2">ATCC 51756 / DSM 8584 / KU</strain>
    </source>
</reference>
<dbReference type="RefSeq" id="WP_004870508.1">
    <property type="nucleotide sequence ID" value="NZ_CP005986.1"/>
</dbReference>
<sequence>MQLLSLSPSRPRHQHRQALWDAASHEALILDFTSAALEGDLDQLLDRDPQLRPRYILVSHSDPDLNAAAERLALLLPDARLLLPSEENWDQSAVGPLSLGRQQLHLIRLGNGHWGVHAPGHCLCAAVWDQHGRWQGDELGYRRVRHLPTTTRLYSAGLPDGGLAVARWQAARGQVLTLPRPRHHRAA</sequence>
<gene>
    <name evidence="1" type="ORF">Acaty_c0424</name>
</gene>
<evidence type="ECO:0000313" key="1">
    <source>
        <dbReference type="EMBL" id="AIA54314.1"/>
    </source>
</evidence>
<accession>A0A059ZMT4</accession>
<dbReference type="EMBL" id="CP005986">
    <property type="protein sequence ID" value="AIA54314.1"/>
    <property type="molecule type" value="Genomic_DNA"/>
</dbReference>
<dbReference type="AlphaFoldDB" id="A0A059ZMT4"/>
<dbReference type="Proteomes" id="UP000005522">
    <property type="component" value="Chromosome"/>
</dbReference>
<protein>
    <recommendedName>
        <fullName evidence="3">Metallo-beta-lactamase family protein</fullName>
    </recommendedName>
</protein>
<dbReference type="KEGG" id="acz:Acaty_c0424"/>
<evidence type="ECO:0008006" key="3">
    <source>
        <dbReference type="Google" id="ProtNLM"/>
    </source>
</evidence>
<dbReference type="GeneID" id="92930440"/>
<name>A0A059ZMT4_ACICK</name>
<dbReference type="HOGENOM" id="CLU_1444781_0_0_6"/>